<dbReference type="PANTHER" id="PTHR24020">
    <property type="entry name" value="COLLAGEN ALPHA"/>
    <property type="match status" value="1"/>
</dbReference>
<dbReference type="InterPro" id="IPR002035">
    <property type="entry name" value="VWF_A"/>
</dbReference>
<reference evidence="4" key="1">
    <citation type="submission" date="2025-08" db="UniProtKB">
        <authorList>
            <consortium name="RefSeq"/>
        </authorList>
    </citation>
    <scope>IDENTIFICATION</scope>
    <source>
        <tissue evidence="4">Gonad</tissue>
    </source>
</reference>
<dbReference type="PROSITE" id="PS50234">
    <property type="entry name" value="VWFA"/>
    <property type="match status" value="1"/>
</dbReference>
<feature type="chain" id="PRO_5028110768" evidence="1">
    <location>
        <begin position="20"/>
        <end position="307"/>
    </location>
</feature>
<evidence type="ECO:0000313" key="3">
    <source>
        <dbReference type="Proteomes" id="UP000515135"/>
    </source>
</evidence>
<dbReference type="Proteomes" id="UP000515135">
    <property type="component" value="Unplaced"/>
</dbReference>
<feature type="domain" description="VWFA" evidence="2">
    <location>
        <begin position="118"/>
        <end position="305"/>
    </location>
</feature>
<dbReference type="Gene3D" id="3.40.50.410">
    <property type="entry name" value="von Willebrand factor, type A domain"/>
    <property type="match status" value="1"/>
</dbReference>
<accession>A0A6P4ZUK3</accession>
<dbReference type="PANTHER" id="PTHR24020:SF87">
    <property type="entry name" value="COLLAGEN ALPHA-1(VI) CHAIN-LIKE"/>
    <property type="match status" value="1"/>
</dbReference>
<name>A0A6P4ZUK3_BRABE</name>
<dbReference type="AlphaFoldDB" id="A0A6P4ZUK3"/>
<dbReference type="Pfam" id="PF00092">
    <property type="entry name" value="VWA"/>
    <property type="match status" value="1"/>
</dbReference>
<keyword evidence="1" id="KW-0732">Signal</keyword>
<dbReference type="SMART" id="SM00327">
    <property type="entry name" value="VWA"/>
    <property type="match status" value="1"/>
</dbReference>
<dbReference type="GeneID" id="109476714"/>
<dbReference type="RefSeq" id="XP_019633276.1">
    <property type="nucleotide sequence ID" value="XM_019777717.1"/>
</dbReference>
<keyword evidence="3" id="KW-1185">Reference proteome</keyword>
<feature type="signal peptide" evidence="1">
    <location>
        <begin position="1"/>
        <end position="19"/>
    </location>
</feature>
<proteinExistence type="predicted"/>
<evidence type="ECO:0000256" key="1">
    <source>
        <dbReference type="SAM" id="SignalP"/>
    </source>
</evidence>
<dbReference type="InterPro" id="IPR036465">
    <property type="entry name" value="vWFA_dom_sf"/>
</dbReference>
<organism evidence="3 4">
    <name type="scientific">Branchiostoma belcheri</name>
    <name type="common">Amphioxus</name>
    <dbReference type="NCBI Taxonomy" id="7741"/>
    <lineage>
        <taxon>Eukaryota</taxon>
        <taxon>Metazoa</taxon>
        <taxon>Chordata</taxon>
        <taxon>Cephalochordata</taxon>
        <taxon>Leptocardii</taxon>
        <taxon>Amphioxiformes</taxon>
        <taxon>Branchiostomatidae</taxon>
        <taxon>Branchiostoma</taxon>
    </lineage>
</organism>
<evidence type="ECO:0000259" key="2">
    <source>
        <dbReference type="PROSITE" id="PS50234"/>
    </source>
</evidence>
<sequence>MFMCLTLAVSLLYLTATQAWLYDGTTPIDCLETWSDWECGPNFKEFRRAIIHRPPSVDGAPCSSTTYETRDISCVPTIGEIRQAMERYFLTNNAGSNTRAGEEAKPRSPRSGLVTNRDLLIIFDMSESSSNAFDIVKNATTELLSLLGPEGQIGSGMQTQVALLAATSSVNLHFVFNGHNSLADLQAAVQYLGYTGGANLGNEVRAMEVARIQMFSTNPGKWYGLRPDSRKELLLITDGQPTGASEVESEAQQLKNMGVEVFAFGINENGDIDYDHLERVASSPGFMHDFRITDANELTEILGQMRH</sequence>
<dbReference type="KEGG" id="bbel:109476714"/>
<evidence type="ECO:0000313" key="4">
    <source>
        <dbReference type="RefSeq" id="XP_019633276.1"/>
    </source>
</evidence>
<gene>
    <name evidence="4" type="primary">LOC109476714</name>
</gene>
<protein>
    <submittedName>
        <fullName evidence="4">Collagen alpha-1(XII) chain-like</fullName>
    </submittedName>
</protein>
<dbReference type="OrthoDB" id="10256829at2759"/>
<dbReference type="SUPFAM" id="SSF53300">
    <property type="entry name" value="vWA-like"/>
    <property type="match status" value="1"/>
</dbReference>
<dbReference type="InterPro" id="IPR050525">
    <property type="entry name" value="ECM_Assembly_Org"/>
</dbReference>